<dbReference type="InterPro" id="IPR050570">
    <property type="entry name" value="Cell_wall_metabolism_enzyme"/>
</dbReference>
<dbReference type="PANTHER" id="PTHR21666:SF291">
    <property type="entry name" value="STAGE II SPORULATION PROTEIN Q"/>
    <property type="match status" value="1"/>
</dbReference>
<protein>
    <submittedName>
        <fullName evidence="4">M23 family metallopeptidase</fullName>
    </submittedName>
</protein>
<comment type="caution">
    <text evidence="4">The sequence shown here is derived from an EMBL/GenBank/DDBJ whole genome shotgun (WGS) entry which is preliminary data.</text>
</comment>
<dbReference type="InterPro" id="IPR016047">
    <property type="entry name" value="M23ase_b-sheet_dom"/>
</dbReference>
<evidence type="ECO:0000313" key="5">
    <source>
        <dbReference type="Proteomes" id="UP000275076"/>
    </source>
</evidence>
<accession>A0A3R9PJ29</accession>
<feature type="compositionally biased region" description="Acidic residues" evidence="1">
    <location>
        <begin position="87"/>
        <end position="104"/>
    </location>
</feature>
<keyword evidence="2" id="KW-0472">Membrane</keyword>
<feature type="region of interest" description="Disordered" evidence="1">
    <location>
        <begin position="247"/>
        <end position="308"/>
    </location>
</feature>
<name>A0A3R9PJ29_9BACI</name>
<dbReference type="EMBL" id="RBVX01000020">
    <property type="protein sequence ID" value="RSL31819.1"/>
    <property type="molecule type" value="Genomic_DNA"/>
</dbReference>
<dbReference type="GO" id="GO:0004222">
    <property type="term" value="F:metalloendopeptidase activity"/>
    <property type="evidence" value="ECO:0007669"/>
    <property type="project" value="TreeGrafter"/>
</dbReference>
<feature type="domain" description="M23ase beta-sheet core" evidence="3">
    <location>
        <begin position="139"/>
        <end position="237"/>
    </location>
</feature>
<feature type="region of interest" description="Disordered" evidence="1">
    <location>
        <begin position="61"/>
        <end position="104"/>
    </location>
</feature>
<organism evidence="4 5">
    <name type="scientific">Salibacterium salarium</name>
    <dbReference type="NCBI Taxonomy" id="284579"/>
    <lineage>
        <taxon>Bacteria</taxon>
        <taxon>Bacillati</taxon>
        <taxon>Bacillota</taxon>
        <taxon>Bacilli</taxon>
        <taxon>Bacillales</taxon>
        <taxon>Bacillaceae</taxon>
    </lineage>
</organism>
<gene>
    <name evidence="4" type="ORF">D7Z54_18650</name>
</gene>
<proteinExistence type="predicted"/>
<feature type="compositionally biased region" description="Basic and acidic residues" evidence="1">
    <location>
        <begin position="7"/>
        <end position="23"/>
    </location>
</feature>
<feature type="compositionally biased region" description="Acidic residues" evidence="1">
    <location>
        <begin position="64"/>
        <end position="79"/>
    </location>
</feature>
<dbReference type="Pfam" id="PF01551">
    <property type="entry name" value="Peptidase_M23"/>
    <property type="match status" value="1"/>
</dbReference>
<evidence type="ECO:0000313" key="4">
    <source>
        <dbReference type="EMBL" id="RSL31819.1"/>
    </source>
</evidence>
<dbReference type="CDD" id="cd12797">
    <property type="entry name" value="M23_peptidase"/>
    <property type="match status" value="1"/>
</dbReference>
<dbReference type="AlphaFoldDB" id="A0A3R9PJ29"/>
<evidence type="ECO:0000256" key="1">
    <source>
        <dbReference type="SAM" id="MobiDB-lite"/>
    </source>
</evidence>
<feature type="transmembrane region" description="Helical" evidence="2">
    <location>
        <begin position="36"/>
        <end position="56"/>
    </location>
</feature>
<feature type="region of interest" description="Disordered" evidence="1">
    <location>
        <begin position="1"/>
        <end position="24"/>
    </location>
</feature>
<dbReference type="InterPro" id="IPR011055">
    <property type="entry name" value="Dup_hybrid_motif"/>
</dbReference>
<dbReference type="Proteomes" id="UP000275076">
    <property type="component" value="Unassembled WGS sequence"/>
</dbReference>
<dbReference type="OrthoDB" id="2050153at2"/>
<feature type="compositionally biased region" description="Acidic residues" evidence="1">
    <location>
        <begin position="253"/>
        <end position="271"/>
    </location>
</feature>
<evidence type="ECO:0000259" key="3">
    <source>
        <dbReference type="Pfam" id="PF01551"/>
    </source>
</evidence>
<keyword evidence="5" id="KW-1185">Reference proteome</keyword>
<dbReference type="PANTHER" id="PTHR21666">
    <property type="entry name" value="PEPTIDASE-RELATED"/>
    <property type="match status" value="1"/>
</dbReference>
<keyword evidence="2" id="KW-0812">Transmembrane</keyword>
<dbReference type="Gene3D" id="2.70.70.10">
    <property type="entry name" value="Glucose Permease (Domain IIA)"/>
    <property type="match status" value="1"/>
</dbReference>
<dbReference type="SUPFAM" id="SSF51261">
    <property type="entry name" value="Duplicated hybrid motif"/>
    <property type="match status" value="1"/>
</dbReference>
<sequence length="308" mass="34374">MGAEVINMKDEEKQQSAAREKRGAGSKLRRWSKNKWFWPAAYLSACAILLGTYFLIQNPVGTDQSDEEDPFGEEEEYAEENERGTDEENSTPTAAEDETMQMPVSDEESVDIIGYYYDHDAAAEEQQDALVYYNNMYYQNKGIDIADQDGEAFEVTAAATGEVVNVEEDDILGHVVDVKHGDDIVTSYSSLEGIEVVEGDTITQGSVLGKASRNLYNSDAGIHAHFEIRRNGEPVNPTEAFHQSLQALNTSENTEDDETARDEENPDEEESSSLQEFPIFDGDDEEENESEDPQDGDSEEADEDETEE</sequence>
<evidence type="ECO:0000256" key="2">
    <source>
        <dbReference type="SAM" id="Phobius"/>
    </source>
</evidence>
<keyword evidence="2" id="KW-1133">Transmembrane helix</keyword>
<reference evidence="4 5" key="1">
    <citation type="submission" date="2018-10" db="EMBL/GenBank/DDBJ databases">
        <title>Draft genome sequence of Bacillus salarius IM0101, isolated from a hypersaline soil in Inner Mongolia, China.</title>
        <authorList>
            <person name="Yamprayoonswat W."/>
            <person name="Boonvisut S."/>
            <person name="Jumpathong W."/>
            <person name="Sittihan S."/>
            <person name="Ruangsuj P."/>
            <person name="Wanthongcharoen S."/>
            <person name="Thongpramul N."/>
            <person name="Pimmason S."/>
            <person name="Yu B."/>
            <person name="Yasawong M."/>
        </authorList>
    </citation>
    <scope>NUCLEOTIDE SEQUENCE [LARGE SCALE GENOMIC DNA]</scope>
    <source>
        <strain evidence="4 5">IM0101</strain>
    </source>
</reference>
<feature type="compositionally biased region" description="Acidic residues" evidence="1">
    <location>
        <begin position="281"/>
        <end position="308"/>
    </location>
</feature>